<gene>
    <name evidence="1" type="ORF">STA1M1_11870</name>
</gene>
<evidence type="ECO:0000313" key="2">
    <source>
        <dbReference type="Proteomes" id="UP001144205"/>
    </source>
</evidence>
<evidence type="ECO:0000313" key="1">
    <source>
        <dbReference type="EMBL" id="GKY87318.1"/>
    </source>
</evidence>
<keyword evidence="2" id="KW-1185">Reference proteome</keyword>
<accession>A0ABQ5LRR9</accession>
<name>A0ABQ5LRR9_9RHOB</name>
<proteinExistence type="predicted"/>
<comment type="caution">
    <text evidence="1">The sequence shown here is derived from an EMBL/GenBank/DDBJ whole genome shotgun (WGS) entry which is preliminary data.</text>
</comment>
<organism evidence="1 2">
    <name type="scientific">Sinisalibacter aestuarii</name>
    <dbReference type="NCBI Taxonomy" id="2949426"/>
    <lineage>
        <taxon>Bacteria</taxon>
        <taxon>Pseudomonadati</taxon>
        <taxon>Pseudomonadota</taxon>
        <taxon>Alphaproteobacteria</taxon>
        <taxon>Rhodobacterales</taxon>
        <taxon>Roseobacteraceae</taxon>
        <taxon>Sinisalibacter</taxon>
    </lineage>
</organism>
<protein>
    <recommendedName>
        <fullName evidence="3">Conjugal transfer protein TrbI</fullName>
    </recommendedName>
</protein>
<dbReference type="EMBL" id="BROH01000002">
    <property type="protein sequence ID" value="GKY87318.1"/>
    <property type="molecule type" value="Genomic_DNA"/>
</dbReference>
<sequence length="542" mass="55514">MMKNTTHILRATFGSPRLAQRAALFAGGAAIAAVVSVSASHAVVSALFPRQAISATLAANQPATARAVPDIILSSTPADSGIEVAPLDAVPSPAEPVMAARAPAALPEAAPADPEDEIVISTKSVTDIALPQAPEASGGTAPDMAMAEIAMPGRALAAPPMRPAMDEAAQPEAYAALAAADAEARHGATLGFTTPEVALDSMTTAYAAPDMPATRPQPRPEIAAPVLAEAEASFAETIPGIRPQPRPEATRVAALLAQPSAPAATVAEPVPARSGGLFSGGGSRNCGTTLARAMPRRSGGAAGGAAFFAALGNLSGTDRDARVIQELARGNMPNFLRRLEPVTFRGQDARGADAEIVICVTPDYLALGSDSDFVRVPLGLPAAARIAGQFDMTLPTPRMVDAIYAQADVHLSPAPMQAGPQMSSTAYFLRHNATIQGQLGGRGGLVAGQKKDVVMASRMASAPGRVAIYGWHRSGGSPIQPVSTVHGANYADYSHGIRLVSKTAYLNGRPVSLDELLGSSRYASLLNSEGPLPGPVIRTASR</sequence>
<reference evidence="1" key="1">
    <citation type="journal article" date="2023" name="Int. J. Syst. Evol. Microbiol.">
        <title>Sinisalibacter aestuarii sp. nov., isolated from estuarine sediment of the Arakawa River.</title>
        <authorList>
            <person name="Arafat S.T."/>
            <person name="Hirano S."/>
            <person name="Sato A."/>
            <person name="Takeuchi K."/>
            <person name="Yasuda T."/>
            <person name="Terahara T."/>
            <person name="Hamada M."/>
            <person name="Kobayashi T."/>
        </authorList>
    </citation>
    <scope>NUCLEOTIDE SEQUENCE</scope>
    <source>
        <strain evidence="1">B-399</strain>
    </source>
</reference>
<dbReference type="Proteomes" id="UP001144205">
    <property type="component" value="Unassembled WGS sequence"/>
</dbReference>
<evidence type="ECO:0008006" key="3">
    <source>
        <dbReference type="Google" id="ProtNLM"/>
    </source>
</evidence>